<dbReference type="Proteomes" id="UP001175271">
    <property type="component" value="Unassembled WGS sequence"/>
</dbReference>
<gene>
    <name evidence="1" type="ORF">QR680_000938</name>
</gene>
<sequence>MEPNEATISDQFNAHEKLSKLEVIEEDRVLETSSTVPPTSVTFESIKDACGGGCSSSSRCSTGVTFPDASFSTAPPLATTTATIVPTVVRNQLVVNENGKTQLNSSAHFINVIAFLSFDQNCDKPPLCEHNKASLLAGMRRRRSGRRLIADSDIARRSAFKKAVEIFRDILAR</sequence>
<comment type="caution">
    <text evidence="1">The sequence shown here is derived from an EMBL/GenBank/DDBJ whole genome shotgun (WGS) entry which is preliminary data.</text>
</comment>
<protein>
    <submittedName>
        <fullName evidence="1">Uncharacterized protein</fullName>
    </submittedName>
</protein>
<evidence type="ECO:0000313" key="1">
    <source>
        <dbReference type="EMBL" id="KAK0394798.1"/>
    </source>
</evidence>
<accession>A0AA39GXZ7</accession>
<dbReference type="AlphaFoldDB" id="A0AA39GXZ7"/>
<reference evidence="1" key="1">
    <citation type="submission" date="2023-06" db="EMBL/GenBank/DDBJ databases">
        <title>Genomic analysis of the entomopathogenic nematode Steinernema hermaphroditum.</title>
        <authorList>
            <person name="Schwarz E.M."/>
            <person name="Heppert J.K."/>
            <person name="Baniya A."/>
            <person name="Schwartz H.T."/>
            <person name="Tan C.-H."/>
            <person name="Antoshechkin I."/>
            <person name="Sternberg P.W."/>
            <person name="Goodrich-Blair H."/>
            <person name="Dillman A.R."/>
        </authorList>
    </citation>
    <scope>NUCLEOTIDE SEQUENCE</scope>
    <source>
        <strain evidence="1">PS9179</strain>
        <tissue evidence="1">Whole animal</tissue>
    </source>
</reference>
<dbReference type="EMBL" id="JAUCMV010000005">
    <property type="protein sequence ID" value="KAK0394798.1"/>
    <property type="molecule type" value="Genomic_DNA"/>
</dbReference>
<name>A0AA39GXZ7_9BILA</name>
<evidence type="ECO:0000313" key="2">
    <source>
        <dbReference type="Proteomes" id="UP001175271"/>
    </source>
</evidence>
<keyword evidence="2" id="KW-1185">Reference proteome</keyword>
<proteinExistence type="predicted"/>
<organism evidence="1 2">
    <name type="scientific">Steinernema hermaphroditum</name>
    <dbReference type="NCBI Taxonomy" id="289476"/>
    <lineage>
        <taxon>Eukaryota</taxon>
        <taxon>Metazoa</taxon>
        <taxon>Ecdysozoa</taxon>
        <taxon>Nematoda</taxon>
        <taxon>Chromadorea</taxon>
        <taxon>Rhabditida</taxon>
        <taxon>Tylenchina</taxon>
        <taxon>Panagrolaimomorpha</taxon>
        <taxon>Strongyloidoidea</taxon>
        <taxon>Steinernematidae</taxon>
        <taxon>Steinernema</taxon>
    </lineage>
</organism>